<dbReference type="EMBL" id="GG686151">
    <property type="protein sequence ID" value="EEQ98956.1"/>
    <property type="molecule type" value="Genomic_DNA"/>
</dbReference>
<dbReference type="GO" id="GO:0005770">
    <property type="term" value="C:late endosome"/>
    <property type="evidence" value="ECO:0007669"/>
    <property type="project" value="TreeGrafter"/>
</dbReference>
<name>C5LWD6_PERM5</name>
<evidence type="ECO:0000313" key="2">
    <source>
        <dbReference type="EMBL" id="EEQ98956.1"/>
    </source>
</evidence>
<reference evidence="2 3" key="1">
    <citation type="submission" date="2008-07" db="EMBL/GenBank/DDBJ databases">
        <authorList>
            <person name="El-Sayed N."/>
            <person name="Caler E."/>
            <person name="Inman J."/>
            <person name="Amedeo P."/>
            <person name="Hass B."/>
            <person name="Wortman J."/>
        </authorList>
    </citation>
    <scope>NUCLEOTIDE SEQUENCE [LARGE SCALE GENOMIC DNA]</scope>
    <source>
        <strain evidence="3">ATCC 50983 / TXsc</strain>
    </source>
</reference>
<feature type="transmembrane region" description="Helical" evidence="1">
    <location>
        <begin position="108"/>
        <end position="126"/>
    </location>
</feature>
<keyword evidence="3" id="KW-1185">Reference proteome</keyword>
<dbReference type="PANTHER" id="PTHR11099:SF0">
    <property type="entry name" value="VACUOLAR PROTEIN SORTING-ASSOCIATED PROTEIN 35"/>
    <property type="match status" value="1"/>
</dbReference>
<dbReference type="Pfam" id="PF03635">
    <property type="entry name" value="Vps35"/>
    <property type="match status" value="1"/>
</dbReference>
<feature type="non-terminal residue" evidence="2">
    <location>
        <position position="173"/>
    </location>
</feature>
<keyword evidence="1" id="KW-0472">Membrane</keyword>
<protein>
    <submittedName>
        <fullName evidence="2">Vacuolar sorting protein, putative</fullName>
    </submittedName>
</protein>
<dbReference type="GeneID" id="9063250"/>
<dbReference type="GO" id="GO:0042147">
    <property type="term" value="P:retrograde transport, endosome to Golgi"/>
    <property type="evidence" value="ECO:0007669"/>
    <property type="project" value="InterPro"/>
</dbReference>
<organism evidence="3">
    <name type="scientific">Perkinsus marinus (strain ATCC 50983 / TXsc)</name>
    <dbReference type="NCBI Taxonomy" id="423536"/>
    <lineage>
        <taxon>Eukaryota</taxon>
        <taxon>Sar</taxon>
        <taxon>Alveolata</taxon>
        <taxon>Perkinsozoa</taxon>
        <taxon>Perkinsea</taxon>
        <taxon>Perkinsida</taxon>
        <taxon>Perkinsidae</taxon>
        <taxon>Perkinsus</taxon>
    </lineage>
</organism>
<evidence type="ECO:0000313" key="3">
    <source>
        <dbReference type="Proteomes" id="UP000007800"/>
    </source>
</evidence>
<dbReference type="GO" id="GO:0030906">
    <property type="term" value="C:retromer, cargo-selective complex"/>
    <property type="evidence" value="ECO:0007669"/>
    <property type="project" value="InterPro"/>
</dbReference>
<dbReference type="InParanoid" id="C5LWD6"/>
<feature type="transmembrane region" description="Helical" evidence="1">
    <location>
        <begin position="146"/>
        <end position="169"/>
    </location>
</feature>
<gene>
    <name evidence="2" type="ORF">Pmar_PMAR004783</name>
</gene>
<dbReference type="OrthoDB" id="412021at2759"/>
<feature type="non-terminal residue" evidence="2">
    <location>
        <position position="1"/>
    </location>
</feature>
<evidence type="ECO:0000256" key="1">
    <source>
        <dbReference type="SAM" id="Phobius"/>
    </source>
</evidence>
<dbReference type="RefSeq" id="XP_002766239.1">
    <property type="nucleotide sequence ID" value="XM_002766193.1"/>
</dbReference>
<dbReference type="InterPro" id="IPR005378">
    <property type="entry name" value="Vps35"/>
</dbReference>
<dbReference type="GO" id="GO:0005829">
    <property type="term" value="C:cytosol"/>
    <property type="evidence" value="ECO:0007669"/>
    <property type="project" value="GOC"/>
</dbReference>
<dbReference type="GO" id="GO:0006886">
    <property type="term" value="P:intracellular protein transport"/>
    <property type="evidence" value="ECO:0007669"/>
    <property type="project" value="TreeGrafter"/>
</dbReference>
<keyword evidence="1" id="KW-0812">Transmembrane</keyword>
<proteinExistence type="predicted"/>
<dbReference type="PANTHER" id="PTHR11099">
    <property type="entry name" value="VACUOLAR SORTING PROTEIN 35"/>
    <property type="match status" value="1"/>
</dbReference>
<accession>C5LWD6</accession>
<dbReference type="AlphaFoldDB" id="C5LWD6"/>
<dbReference type="Proteomes" id="UP000007800">
    <property type="component" value="Unassembled WGS sequence"/>
</dbReference>
<keyword evidence="1" id="KW-1133">Transmembrane helix</keyword>
<sequence>LRYTYRSFAQAVDQVVSCQDTMAQQYLLDCIIQVFPDEYHLSTLDSLLTTCSKTNSAVDLKPIIVNLMNRLAVYVSSNPGSVPHDLDVFELFRSHLDRMLDRRSRSSLASLIDIMGAYLGFTITLYPDRQDHLQVLWGTGNHFLLLVMVLVTGPLVVVLVTGPLVVLLVTGPL</sequence>